<evidence type="ECO:0000256" key="7">
    <source>
        <dbReference type="HAMAP-Rule" id="MF_00001"/>
    </source>
</evidence>
<feature type="binding site" evidence="7">
    <location>
        <position position="230"/>
    </location>
    <ligand>
        <name>L-aspartate</name>
        <dbReference type="ChEBI" id="CHEBI:29991"/>
    </ligand>
</feature>
<dbReference type="NCBIfam" id="TIGR00670">
    <property type="entry name" value="asp_carb_tr"/>
    <property type="match status" value="1"/>
</dbReference>
<dbReference type="GO" id="GO:0006207">
    <property type="term" value="P:'de novo' pyrimidine nucleobase biosynthetic process"/>
    <property type="evidence" value="ECO:0007669"/>
    <property type="project" value="InterPro"/>
</dbReference>
<dbReference type="SUPFAM" id="SSF53671">
    <property type="entry name" value="Aspartate/ornithine carbamoyltransferase"/>
    <property type="match status" value="1"/>
</dbReference>
<dbReference type="Pfam" id="PF00185">
    <property type="entry name" value="OTCace"/>
    <property type="match status" value="1"/>
</dbReference>
<dbReference type="FunFam" id="3.40.50.1370:FF:000002">
    <property type="entry name" value="Aspartate carbamoyltransferase 2"/>
    <property type="match status" value="1"/>
</dbReference>
<evidence type="ECO:0000313" key="11">
    <source>
        <dbReference type="Proteomes" id="UP000177481"/>
    </source>
</evidence>
<evidence type="ECO:0000256" key="4">
    <source>
        <dbReference type="ARBA" id="ARBA00022975"/>
    </source>
</evidence>
<dbReference type="EC" id="2.1.3.2" evidence="7"/>
<dbReference type="HAMAP" id="MF_00001">
    <property type="entry name" value="Asp_carb_tr"/>
    <property type="match status" value="1"/>
</dbReference>
<dbReference type="STRING" id="1797471.A3A71_02095"/>
<dbReference type="GO" id="GO:0004070">
    <property type="term" value="F:aspartate carbamoyltransferase activity"/>
    <property type="evidence" value="ECO:0007669"/>
    <property type="project" value="UniProtKB-UniRule"/>
</dbReference>
<feature type="binding site" evidence="7">
    <location>
        <position position="269"/>
    </location>
    <ligand>
        <name>carbamoyl phosphate</name>
        <dbReference type="ChEBI" id="CHEBI:58228"/>
    </ligand>
</feature>
<evidence type="ECO:0000259" key="9">
    <source>
        <dbReference type="Pfam" id="PF02729"/>
    </source>
</evidence>
<feature type="binding site" evidence="7">
    <location>
        <position position="139"/>
    </location>
    <ligand>
        <name>carbamoyl phosphate</name>
        <dbReference type="ChEBI" id="CHEBI:58228"/>
    </ligand>
</feature>
<dbReference type="Gene3D" id="3.40.50.1370">
    <property type="entry name" value="Aspartate/ornithine carbamoyltransferase"/>
    <property type="match status" value="2"/>
</dbReference>
<feature type="binding site" evidence="7">
    <location>
        <position position="136"/>
    </location>
    <ligand>
        <name>carbamoyl phosphate</name>
        <dbReference type="ChEBI" id="CHEBI:58228"/>
    </ligand>
</feature>
<comment type="subunit">
    <text evidence="7">Heterododecamer (2C3:3R2) of six catalytic PyrB chains organized as two trimers (C3), and six regulatory PyrI chains organized as three dimers (R2).</text>
</comment>
<dbReference type="InterPro" id="IPR036901">
    <property type="entry name" value="Asp/Orn_carbamoylTrfase_sf"/>
</dbReference>
<protein>
    <recommendedName>
        <fullName evidence="7">Aspartate carbamoyltransferase</fullName>
        <ecNumber evidence="7">2.1.3.2</ecNumber>
    </recommendedName>
    <alternativeName>
        <fullName evidence="7">Aspartate transcarbamylase</fullName>
        <shortName evidence="7">ATCase</shortName>
    </alternativeName>
</protein>
<dbReference type="EMBL" id="MEZX01000002">
    <property type="protein sequence ID" value="OGD64815.1"/>
    <property type="molecule type" value="Genomic_DNA"/>
</dbReference>
<dbReference type="PROSITE" id="PS00097">
    <property type="entry name" value="CARBAMOYLTRANSFERASE"/>
    <property type="match status" value="1"/>
</dbReference>
<dbReference type="NCBIfam" id="NF002032">
    <property type="entry name" value="PRK00856.1"/>
    <property type="match status" value="1"/>
</dbReference>
<dbReference type="PANTHER" id="PTHR45753">
    <property type="entry name" value="ORNITHINE CARBAMOYLTRANSFERASE, MITOCHONDRIAL"/>
    <property type="match status" value="1"/>
</dbReference>
<keyword evidence="3 7" id="KW-0808">Transferase</keyword>
<dbReference type="InterPro" id="IPR006132">
    <property type="entry name" value="Asp/Orn_carbamoyltranf_P-bd"/>
</dbReference>
<dbReference type="GO" id="GO:0006520">
    <property type="term" value="P:amino acid metabolic process"/>
    <property type="evidence" value="ECO:0007669"/>
    <property type="project" value="InterPro"/>
</dbReference>
<evidence type="ECO:0000256" key="5">
    <source>
        <dbReference type="ARBA" id="ARBA00043884"/>
    </source>
</evidence>
<dbReference type="PANTHER" id="PTHR45753:SF6">
    <property type="entry name" value="ASPARTATE CARBAMOYLTRANSFERASE"/>
    <property type="match status" value="1"/>
</dbReference>
<dbReference type="Proteomes" id="UP000177481">
    <property type="component" value="Unassembled WGS sequence"/>
</dbReference>
<feature type="binding site" evidence="7">
    <location>
        <position position="108"/>
    </location>
    <ligand>
        <name>carbamoyl phosphate</name>
        <dbReference type="ChEBI" id="CHEBI:58228"/>
    </ligand>
</feature>
<dbReference type="AlphaFoldDB" id="A0A1F5EBQ0"/>
<feature type="domain" description="Aspartate/ornithine carbamoyltransferase Asp/Orn-binding" evidence="8">
    <location>
        <begin position="156"/>
        <end position="304"/>
    </location>
</feature>
<feature type="binding site" evidence="7">
    <location>
        <position position="270"/>
    </location>
    <ligand>
        <name>carbamoyl phosphate</name>
        <dbReference type="ChEBI" id="CHEBI:58228"/>
    </ligand>
</feature>
<name>A0A1F5EBQ0_9BACT</name>
<dbReference type="InterPro" id="IPR006130">
    <property type="entry name" value="Asp/Orn_carbamoylTrfase"/>
</dbReference>
<comment type="similarity">
    <text evidence="2 7">Belongs to the aspartate/ornithine carbamoyltransferase superfamily. ATCase family.</text>
</comment>
<evidence type="ECO:0000256" key="3">
    <source>
        <dbReference type="ARBA" id="ARBA00022679"/>
    </source>
</evidence>
<comment type="caution">
    <text evidence="10">The sequence shown here is derived from an EMBL/GenBank/DDBJ whole genome shotgun (WGS) entry which is preliminary data.</text>
</comment>
<comment type="pathway">
    <text evidence="1 7">Pyrimidine metabolism; UMP biosynthesis via de novo pathway; (S)-dihydroorotate from bicarbonate: step 2/3.</text>
</comment>
<feature type="domain" description="Aspartate/ornithine carbamoyltransferase carbamoyl-P binding" evidence="9">
    <location>
        <begin position="7"/>
        <end position="149"/>
    </location>
</feature>
<dbReference type="PRINTS" id="PR00101">
    <property type="entry name" value="ATCASE"/>
</dbReference>
<evidence type="ECO:0000256" key="6">
    <source>
        <dbReference type="ARBA" id="ARBA00048859"/>
    </source>
</evidence>
<evidence type="ECO:0000256" key="1">
    <source>
        <dbReference type="ARBA" id="ARBA00004852"/>
    </source>
</evidence>
<organism evidence="10 11">
    <name type="scientific">Candidatus Berkelbacteria bacterium RIFCSPLOWO2_01_FULL_50_28</name>
    <dbReference type="NCBI Taxonomy" id="1797471"/>
    <lineage>
        <taxon>Bacteria</taxon>
        <taxon>Candidatus Berkelbacteria</taxon>
    </lineage>
</organism>
<dbReference type="InterPro" id="IPR002082">
    <property type="entry name" value="Asp_carbamoyltransf"/>
</dbReference>
<sequence length="309" mass="34133">MNELFDRDILSGEQFTLDEIQTVMGVAHDMRRRVAHGTHLDNCHGKVLASLFFEPSTRTRLSFETAMLRLGGQVIGFSSAESTSVSKGETLSDTIQMADQFANVIAMRHPRVGSAHEAAAVAVRPVINGGDGIGQHPTQALLDLFTLQQELGDFDGRTIALVGDLRHGRTVHSAVEIYKHFNCRLILVSPEQLMLQRPMVESLHKSGVAVTETTDLESALSASDAVYMTRIQKERFADPSEYEKVKGCYVLNRELIMRTNSRIVVLHPLPRVDEISTDVDDLPGAAYFRQAQNGVYVRMALIAMVLGKA</sequence>
<feature type="binding site" evidence="7">
    <location>
        <position position="59"/>
    </location>
    <ligand>
        <name>carbamoyl phosphate</name>
        <dbReference type="ChEBI" id="CHEBI:58228"/>
    </ligand>
</feature>
<evidence type="ECO:0000256" key="2">
    <source>
        <dbReference type="ARBA" id="ARBA00008896"/>
    </source>
</evidence>
<dbReference type="GO" id="GO:0044205">
    <property type="term" value="P:'de novo' UMP biosynthetic process"/>
    <property type="evidence" value="ECO:0007669"/>
    <property type="project" value="UniProtKB-UniRule"/>
</dbReference>
<feature type="binding site" evidence="7">
    <location>
        <position position="58"/>
    </location>
    <ligand>
        <name>carbamoyl phosphate</name>
        <dbReference type="ChEBI" id="CHEBI:58228"/>
    </ligand>
</feature>
<dbReference type="UniPathway" id="UPA00070">
    <property type="reaction ID" value="UER00116"/>
</dbReference>
<dbReference type="PRINTS" id="PR00100">
    <property type="entry name" value="AOTCASE"/>
</dbReference>
<dbReference type="InterPro" id="IPR006131">
    <property type="entry name" value="Asp_carbamoyltransf_Asp/Orn-bd"/>
</dbReference>
<feature type="binding site" evidence="7">
    <location>
        <position position="169"/>
    </location>
    <ligand>
        <name>L-aspartate</name>
        <dbReference type="ChEBI" id="CHEBI:29991"/>
    </ligand>
</feature>
<keyword evidence="4 7" id="KW-0665">Pyrimidine biosynthesis</keyword>
<evidence type="ECO:0000313" key="10">
    <source>
        <dbReference type="EMBL" id="OGD64815.1"/>
    </source>
</evidence>
<gene>
    <name evidence="7" type="primary">pyrB</name>
    <name evidence="10" type="ORF">A3A71_02095</name>
</gene>
<comment type="catalytic activity">
    <reaction evidence="6 7">
        <text>carbamoyl phosphate + L-aspartate = N-carbamoyl-L-aspartate + phosphate + H(+)</text>
        <dbReference type="Rhea" id="RHEA:20013"/>
        <dbReference type="ChEBI" id="CHEBI:15378"/>
        <dbReference type="ChEBI" id="CHEBI:29991"/>
        <dbReference type="ChEBI" id="CHEBI:32814"/>
        <dbReference type="ChEBI" id="CHEBI:43474"/>
        <dbReference type="ChEBI" id="CHEBI:58228"/>
        <dbReference type="EC" id="2.1.3.2"/>
    </reaction>
</comment>
<reference evidence="10 11" key="1">
    <citation type="journal article" date="2016" name="Nat. Commun.">
        <title>Thousands of microbial genomes shed light on interconnected biogeochemical processes in an aquifer system.</title>
        <authorList>
            <person name="Anantharaman K."/>
            <person name="Brown C.T."/>
            <person name="Hug L.A."/>
            <person name="Sharon I."/>
            <person name="Castelle C.J."/>
            <person name="Probst A.J."/>
            <person name="Thomas B.C."/>
            <person name="Singh A."/>
            <person name="Wilkins M.J."/>
            <person name="Karaoz U."/>
            <person name="Brodie E.L."/>
            <person name="Williams K.H."/>
            <person name="Hubbard S.S."/>
            <person name="Banfield J.F."/>
        </authorList>
    </citation>
    <scope>NUCLEOTIDE SEQUENCE [LARGE SCALE GENOMIC DNA]</scope>
</reference>
<accession>A0A1F5EBQ0</accession>
<feature type="binding site" evidence="7">
    <location>
        <position position="87"/>
    </location>
    <ligand>
        <name>L-aspartate</name>
        <dbReference type="ChEBI" id="CHEBI:29991"/>
    </ligand>
</feature>
<comment type="function">
    <text evidence="5 7">Catalyzes the condensation of carbamoyl phosphate and aspartate to form carbamoyl aspartate and inorganic phosphate, the committed step in the de novo pyrimidine nucleotide biosynthesis pathway.</text>
</comment>
<dbReference type="GO" id="GO:0016597">
    <property type="term" value="F:amino acid binding"/>
    <property type="evidence" value="ECO:0007669"/>
    <property type="project" value="InterPro"/>
</dbReference>
<dbReference type="Pfam" id="PF02729">
    <property type="entry name" value="OTCace_N"/>
    <property type="match status" value="1"/>
</dbReference>
<proteinExistence type="inferred from homology"/>
<evidence type="ECO:0000259" key="8">
    <source>
        <dbReference type="Pfam" id="PF00185"/>
    </source>
</evidence>